<dbReference type="InterPro" id="IPR017452">
    <property type="entry name" value="GPCR_Rhodpsn_7TM"/>
</dbReference>
<dbReference type="STRING" id="37003.ENSKMAP00000002917"/>
<keyword evidence="9" id="KW-0325">Glycoprotein</keyword>
<protein>
    <submittedName>
        <fullName evidence="14">Prokineticin receptor 1a</fullName>
    </submittedName>
</protein>
<reference evidence="14" key="2">
    <citation type="submission" date="2025-09" db="UniProtKB">
        <authorList>
            <consortium name="Ensembl"/>
        </authorList>
    </citation>
    <scope>IDENTIFICATION</scope>
</reference>
<proteinExistence type="inferred from homology"/>
<dbReference type="PANTHER" id="PTHR24238:SF74">
    <property type="entry name" value="PROKINETICIN RECEPTOR 2"/>
    <property type="match status" value="1"/>
</dbReference>
<dbReference type="Gene3D" id="1.20.1070.10">
    <property type="entry name" value="Rhodopsin 7-helix transmembrane proteins"/>
    <property type="match status" value="1"/>
</dbReference>
<reference evidence="14" key="1">
    <citation type="submission" date="2025-08" db="UniProtKB">
        <authorList>
            <consortium name="Ensembl"/>
        </authorList>
    </citation>
    <scope>IDENTIFICATION</scope>
</reference>
<dbReference type="PROSITE" id="PS50262">
    <property type="entry name" value="G_PROTEIN_RECEP_F1_2"/>
    <property type="match status" value="1"/>
</dbReference>
<dbReference type="InterPro" id="IPR000276">
    <property type="entry name" value="GPCR_Rhodpsn"/>
</dbReference>
<feature type="transmembrane region" description="Helical" evidence="12">
    <location>
        <begin position="117"/>
        <end position="136"/>
    </location>
</feature>
<evidence type="ECO:0000313" key="15">
    <source>
        <dbReference type="Proteomes" id="UP000264800"/>
    </source>
</evidence>
<keyword evidence="7" id="KW-1015">Disulfide bond</keyword>
<feature type="transmembrane region" description="Helical" evidence="12">
    <location>
        <begin position="148"/>
        <end position="168"/>
    </location>
</feature>
<dbReference type="SUPFAM" id="SSF81321">
    <property type="entry name" value="Family A G protein-coupled receptor-like"/>
    <property type="match status" value="1"/>
</dbReference>
<dbReference type="Proteomes" id="UP000264800">
    <property type="component" value="Unplaced"/>
</dbReference>
<accession>A0A3Q3EM61</accession>
<keyword evidence="8 11" id="KW-0675">Receptor</keyword>
<dbReference type="OrthoDB" id="10053194at2759"/>
<evidence type="ECO:0000256" key="9">
    <source>
        <dbReference type="ARBA" id="ARBA00023180"/>
    </source>
</evidence>
<keyword evidence="6 12" id="KW-0472">Membrane</keyword>
<comment type="subcellular location">
    <subcellularLocation>
        <location evidence="1">Cell membrane</location>
        <topology evidence="1">Multi-pass membrane protein</topology>
    </subcellularLocation>
</comment>
<evidence type="ECO:0000256" key="8">
    <source>
        <dbReference type="ARBA" id="ARBA00023170"/>
    </source>
</evidence>
<dbReference type="PROSITE" id="PS00237">
    <property type="entry name" value="G_PROTEIN_RECEP_F1_1"/>
    <property type="match status" value="1"/>
</dbReference>
<dbReference type="OMA" id="CAATNYL"/>
<sequence length="357" mass="40479">MDNLTDLVLDYEVPLDEVPDTTRGRAFSVATIVIGVVLVSIMVVCGVGNCLFIASLARFQQLRNLTNLLIASLAVSDVLVAAVCCPFLLDYYVVKQLSWDHGLLLCAATNYLRTASLYVSTNALLAIAVDRYVVILHPLRPRMKNRTAYCVVLLVWVVPAVVSIPSAYMASETAFPHLQGHTYKTFCAQIWPVDQQLYYRSYFLLIFALEFVGPVTVMAACYTRISRELWFKDLPGFQTEQIRKRLRRRRRTVVVLVLVLMAYVLCWAPYYGFTLLRDFYPTLISRNRNSLVVFYVIECVAMSNGIINTLCLVSVRNNSRYFRKMGAFRLKLVSSVARRSMDEGEAPTSSLRVTENL</sequence>
<name>A0A3Q3EM61_KRYMA</name>
<keyword evidence="15" id="KW-1185">Reference proteome</keyword>
<dbReference type="Ensembl" id="ENSKMAT00000002976.1">
    <property type="protein sequence ID" value="ENSKMAP00000002917.1"/>
    <property type="gene ID" value="ENSKMAG00000002246.1"/>
</dbReference>
<comment type="similarity">
    <text evidence="11">Belongs to the G-protein coupled receptor 1 family.</text>
</comment>
<evidence type="ECO:0000256" key="5">
    <source>
        <dbReference type="ARBA" id="ARBA00023040"/>
    </source>
</evidence>
<dbReference type="GeneID" id="108228654"/>
<evidence type="ECO:0000256" key="1">
    <source>
        <dbReference type="ARBA" id="ARBA00004651"/>
    </source>
</evidence>
<feature type="domain" description="G-protein coupled receptors family 1 profile" evidence="13">
    <location>
        <begin position="48"/>
        <end position="312"/>
    </location>
</feature>
<organism evidence="14 15">
    <name type="scientific">Kryptolebias marmoratus</name>
    <name type="common">Mangrove killifish</name>
    <name type="synonym">Rivulus marmoratus</name>
    <dbReference type="NCBI Taxonomy" id="37003"/>
    <lineage>
        <taxon>Eukaryota</taxon>
        <taxon>Metazoa</taxon>
        <taxon>Chordata</taxon>
        <taxon>Craniata</taxon>
        <taxon>Vertebrata</taxon>
        <taxon>Euteleostomi</taxon>
        <taxon>Actinopterygii</taxon>
        <taxon>Neopterygii</taxon>
        <taxon>Teleostei</taxon>
        <taxon>Neoteleostei</taxon>
        <taxon>Acanthomorphata</taxon>
        <taxon>Ovalentaria</taxon>
        <taxon>Atherinomorphae</taxon>
        <taxon>Cyprinodontiformes</taxon>
        <taxon>Rivulidae</taxon>
        <taxon>Kryptolebias</taxon>
    </lineage>
</organism>
<dbReference type="AlphaFoldDB" id="A0A3Q3EM61"/>
<dbReference type="GO" id="GO:0008188">
    <property type="term" value="F:neuropeptide receptor activity"/>
    <property type="evidence" value="ECO:0007669"/>
    <property type="project" value="TreeGrafter"/>
</dbReference>
<keyword evidence="10 11" id="KW-0807">Transducer</keyword>
<keyword evidence="5 11" id="KW-0297">G-protein coupled receptor</keyword>
<feature type="transmembrane region" description="Helical" evidence="12">
    <location>
        <begin position="202"/>
        <end position="222"/>
    </location>
</feature>
<evidence type="ECO:0000256" key="2">
    <source>
        <dbReference type="ARBA" id="ARBA00022475"/>
    </source>
</evidence>
<feature type="transmembrane region" description="Helical" evidence="12">
    <location>
        <begin position="68"/>
        <end position="89"/>
    </location>
</feature>
<evidence type="ECO:0000256" key="3">
    <source>
        <dbReference type="ARBA" id="ARBA00022692"/>
    </source>
</evidence>
<feature type="transmembrane region" description="Helical" evidence="12">
    <location>
        <begin position="253"/>
        <end position="272"/>
    </location>
</feature>
<evidence type="ECO:0000259" key="13">
    <source>
        <dbReference type="PROSITE" id="PS50262"/>
    </source>
</evidence>
<dbReference type="GO" id="GO:0005886">
    <property type="term" value="C:plasma membrane"/>
    <property type="evidence" value="ECO:0007669"/>
    <property type="project" value="UniProtKB-SubCell"/>
</dbReference>
<keyword evidence="3 11" id="KW-0812">Transmembrane</keyword>
<evidence type="ECO:0000256" key="4">
    <source>
        <dbReference type="ARBA" id="ARBA00022989"/>
    </source>
</evidence>
<feature type="transmembrane region" description="Helical" evidence="12">
    <location>
        <begin position="292"/>
        <end position="315"/>
    </location>
</feature>
<dbReference type="RefSeq" id="XP_024859063.1">
    <property type="nucleotide sequence ID" value="XM_025003295.2"/>
</dbReference>
<dbReference type="PRINTS" id="PR00237">
    <property type="entry name" value="GPCRRHODOPSN"/>
</dbReference>
<evidence type="ECO:0000256" key="11">
    <source>
        <dbReference type="RuleBase" id="RU000688"/>
    </source>
</evidence>
<dbReference type="GO" id="GO:0001525">
    <property type="term" value="P:angiogenesis"/>
    <property type="evidence" value="ECO:0007669"/>
    <property type="project" value="Ensembl"/>
</dbReference>
<dbReference type="Pfam" id="PF00001">
    <property type="entry name" value="7tm_1"/>
    <property type="match status" value="1"/>
</dbReference>
<feature type="transmembrane region" description="Helical" evidence="12">
    <location>
        <begin position="26"/>
        <end position="56"/>
    </location>
</feature>
<dbReference type="PANTHER" id="PTHR24238">
    <property type="entry name" value="G-PROTEIN COUPLED RECEPTOR"/>
    <property type="match status" value="1"/>
</dbReference>
<evidence type="ECO:0000256" key="7">
    <source>
        <dbReference type="ARBA" id="ARBA00023157"/>
    </source>
</evidence>
<evidence type="ECO:0000256" key="6">
    <source>
        <dbReference type="ARBA" id="ARBA00023136"/>
    </source>
</evidence>
<evidence type="ECO:0000256" key="12">
    <source>
        <dbReference type="SAM" id="Phobius"/>
    </source>
</evidence>
<keyword evidence="2" id="KW-1003">Cell membrane</keyword>
<keyword evidence="4 12" id="KW-1133">Transmembrane helix</keyword>
<evidence type="ECO:0000313" key="14">
    <source>
        <dbReference type="Ensembl" id="ENSKMAP00000002917.1"/>
    </source>
</evidence>
<evidence type="ECO:0000256" key="10">
    <source>
        <dbReference type="ARBA" id="ARBA00023224"/>
    </source>
</evidence>
<dbReference type="GeneTree" id="ENSGT00940000170452"/>
<dbReference type="RefSeq" id="XP_024859062.1">
    <property type="nucleotide sequence ID" value="XM_025003294.2"/>
</dbReference>
<dbReference type="CTD" id="798080"/>
<dbReference type="FunFam" id="1.20.1070.10:FF:000069">
    <property type="entry name" value="Prokineticin receptor 2"/>
    <property type="match status" value="1"/>
</dbReference>
<dbReference type="KEGG" id="kmr:108228654"/>